<sequence length="109" mass="12947">MRKKDFFFHYSNRYRHGSFDMREVTSWKSEGIDYYLGYILSFKDGSTVTLDENEFREFEGKFNKLEDKLWKNSAIVRCFTTTTRGCGHPLSHRPPISYGKRTCGTFFQT</sequence>
<evidence type="ECO:0000313" key="1">
    <source>
        <dbReference type="EMBL" id="QJA61207.1"/>
    </source>
</evidence>
<protein>
    <submittedName>
        <fullName evidence="1">Uncharacterized protein</fullName>
    </submittedName>
</protein>
<name>A0A6M3IW13_9ZZZZ</name>
<organism evidence="1">
    <name type="scientific">viral metagenome</name>
    <dbReference type="NCBI Taxonomy" id="1070528"/>
    <lineage>
        <taxon>unclassified sequences</taxon>
        <taxon>metagenomes</taxon>
        <taxon>organismal metagenomes</taxon>
    </lineage>
</organism>
<accession>A0A6M3IW13</accession>
<proteinExistence type="predicted"/>
<dbReference type="EMBL" id="MT141434">
    <property type="protein sequence ID" value="QJA61207.1"/>
    <property type="molecule type" value="Genomic_DNA"/>
</dbReference>
<reference evidence="1" key="1">
    <citation type="submission" date="2020-03" db="EMBL/GenBank/DDBJ databases">
        <title>The deep terrestrial virosphere.</title>
        <authorList>
            <person name="Holmfeldt K."/>
            <person name="Nilsson E."/>
            <person name="Simone D."/>
            <person name="Lopez-Fernandez M."/>
            <person name="Wu X."/>
            <person name="de Brujin I."/>
            <person name="Lundin D."/>
            <person name="Andersson A."/>
            <person name="Bertilsson S."/>
            <person name="Dopson M."/>
        </authorList>
    </citation>
    <scope>NUCLEOTIDE SEQUENCE</scope>
    <source>
        <strain evidence="1">MM415B00972</strain>
    </source>
</reference>
<dbReference type="AlphaFoldDB" id="A0A6M3IW13"/>
<gene>
    <name evidence="1" type="ORF">MM415B00972_0004</name>
</gene>